<proteinExistence type="inferred from homology"/>
<dbReference type="GO" id="GO:0005886">
    <property type="term" value="C:plasma membrane"/>
    <property type="evidence" value="ECO:0007669"/>
    <property type="project" value="UniProtKB-SubCell"/>
</dbReference>
<reference evidence="10" key="2">
    <citation type="submission" date="2020-02" db="EMBL/GenBank/DDBJ databases">
        <authorList>
            <person name="Matsumoto Y."/>
            <person name="Motooka D."/>
            <person name="Nakamura S."/>
        </authorList>
    </citation>
    <scope>NUCLEOTIDE SEQUENCE</scope>
    <source>
        <strain evidence="10">JCM 13671</strain>
    </source>
</reference>
<dbReference type="Proteomes" id="UP000466931">
    <property type="component" value="Chromosome"/>
</dbReference>
<dbReference type="Pfam" id="PF00893">
    <property type="entry name" value="Multi_Drug_Res"/>
    <property type="match status" value="1"/>
</dbReference>
<evidence type="ECO:0000256" key="4">
    <source>
        <dbReference type="ARBA" id="ARBA00022475"/>
    </source>
</evidence>
<dbReference type="OrthoDB" id="21828at2"/>
<dbReference type="GO" id="GO:0022857">
    <property type="term" value="F:transmembrane transporter activity"/>
    <property type="evidence" value="ECO:0007669"/>
    <property type="project" value="InterPro"/>
</dbReference>
<keyword evidence="11" id="KW-1185">Reference proteome</keyword>
<dbReference type="InterPro" id="IPR045324">
    <property type="entry name" value="Small_multidrug_res"/>
</dbReference>
<dbReference type="Gene3D" id="1.10.3730.20">
    <property type="match status" value="1"/>
</dbReference>
<protein>
    <submittedName>
        <fullName evidence="10">QacE family quaternary ammonium compound efflux SMR transporter</fullName>
    </submittedName>
</protein>
<sequence>MAWAVLVISGVFEAVWAIALGASNGFRRLVPVLVFILGTIASLGGLAYAMTELPAGTAYAVWIGIGATVTVLWSTFVGDERMSTKKALLLTLLIGSVGGLKAVS</sequence>
<keyword evidence="7" id="KW-0472">Membrane</keyword>
<keyword evidence="6" id="KW-1133">Transmembrane helix</keyword>
<evidence type="ECO:0000256" key="2">
    <source>
        <dbReference type="ARBA" id="ARBA00007822"/>
    </source>
</evidence>
<dbReference type="InterPro" id="IPR037185">
    <property type="entry name" value="EmrE-like"/>
</dbReference>
<evidence type="ECO:0000256" key="3">
    <source>
        <dbReference type="ARBA" id="ARBA00022448"/>
    </source>
</evidence>
<comment type="subcellular location">
    <subcellularLocation>
        <location evidence="1 9">Cell membrane</location>
        <topology evidence="1 9">Multi-pass membrane protein</topology>
    </subcellularLocation>
</comment>
<evidence type="ECO:0000256" key="5">
    <source>
        <dbReference type="ARBA" id="ARBA00022692"/>
    </source>
</evidence>
<dbReference type="GO" id="GO:0046677">
    <property type="term" value="P:response to antibiotic"/>
    <property type="evidence" value="ECO:0007669"/>
    <property type="project" value="UniProtKB-KW"/>
</dbReference>
<name>A0A7I7XSL3_9MYCO</name>
<reference evidence="10" key="1">
    <citation type="journal article" date="2019" name="Emerg. Microbes Infect.">
        <title>Comprehensive subspecies identification of 175 nontuberculous mycobacteria species based on 7547 genomic profiles.</title>
        <authorList>
            <person name="Matsumoto Y."/>
            <person name="Kinjo T."/>
            <person name="Motooka D."/>
            <person name="Nabeya D."/>
            <person name="Jung N."/>
            <person name="Uechi K."/>
            <person name="Horii T."/>
            <person name="Iida T."/>
            <person name="Fujita J."/>
            <person name="Nakamura S."/>
        </authorList>
    </citation>
    <scope>NUCLEOTIDE SEQUENCE [LARGE SCALE GENOMIC DNA]</scope>
    <source>
        <strain evidence="10">JCM 13671</strain>
    </source>
</reference>
<accession>A0A7I7XSL3</accession>
<dbReference type="AlphaFoldDB" id="A0A7I7XSL3"/>
<keyword evidence="4" id="KW-1003">Cell membrane</keyword>
<evidence type="ECO:0000313" key="11">
    <source>
        <dbReference type="Proteomes" id="UP000466931"/>
    </source>
</evidence>
<dbReference type="EMBL" id="AP022612">
    <property type="protein sequence ID" value="BBZ32218.1"/>
    <property type="molecule type" value="Genomic_DNA"/>
</dbReference>
<evidence type="ECO:0000256" key="8">
    <source>
        <dbReference type="ARBA" id="ARBA00023251"/>
    </source>
</evidence>
<evidence type="ECO:0000256" key="1">
    <source>
        <dbReference type="ARBA" id="ARBA00004651"/>
    </source>
</evidence>
<dbReference type="InterPro" id="IPR000390">
    <property type="entry name" value="Small_drug/metabolite_transptr"/>
</dbReference>
<keyword evidence="3" id="KW-0813">Transport</keyword>
<dbReference type="PANTHER" id="PTHR30561">
    <property type="entry name" value="SMR FAMILY PROTON-DEPENDENT DRUG EFFLUX TRANSPORTER SUGE"/>
    <property type="match status" value="1"/>
</dbReference>
<dbReference type="PANTHER" id="PTHR30561:SF0">
    <property type="entry name" value="GUANIDINIUM EXPORTER"/>
    <property type="match status" value="1"/>
</dbReference>
<keyword evidence="8" id="KW-0046">Antibiotic resistance</keyword>
<evidence type="ECO:0000256" key="6">
    <source>
        <dbReference type="ARBA" id="ARBA00022989"/>
    </source>
</evidence>
<evidence type="ECO:0000313" key="10">
    <source>
        <dbReference type="EMBL" id="BBZ32218.1"/>
    </source>
</evidence>
<organism evidence="10 11">
    <name type="scientific">Mycolicibacterium confluentis</name>
    <dbReference type="NCBI Taxonomy" id="28047"/>
    <lineage>
        <taxon>Bacteria</taxon>
        <taxon>Bacillati</taxon>
        <taxon>Actinomycetota</taxon>
        <taxon>Actinomycetes</taxon>
        <taxon>Mycobacteriales</taxon>
        <taxon>Mycobacteriaceae</taxon>
        <taxon>Mycolicibacterium</taxon>
    </lineage>
</organism>
<gene>
    <name evidence="10" type="ORF">MCNF_08230</name>
</gene>
<keyword evidence="5 9" id="KW-0812">Transmembrane</keyword>
<dbReference type="SUPFAM" id="SSF103481">
    <property type="entry name" value="Multidrug resistance efflux transporter EmrE"/>
    <property type="match status" value="1"/>
</dbReference>
<dbReference type="RefSeq" id="WP_085153887.1">
    <property type="nucleotide sequence ID" value="NZ_AP022612.1"/>
</dbReference>
<comment type="similarity">
    <text evidence="2">Belongs to the drug/metabolite transporter (DMT) superfamily. Small multidrug resistance (SMR) (TC 2.A.7.1) family. Mmr subfamily.</text>
</comment>
<evidence type="ECO:0000256" key="9">
    <source>
        <dbReference type="RuleBase" id="RU003942"/>
    </source>
</evidence>
<evidence type="ECO:0000256" key="7">
    <source>
        <dbReference type="ARBA" id="ARBA00023136"/>
    </source>
</evidence>